<dbReference type="EMBL" id="UOFJ01000041">
    <property type="protein sequence ID" value="VAW61476.1"/>
    <property type="molecule type" value="Genomic_DNA"/>
</dbReference>
<dbReference type="PANTHER" id="PTHR38690:SF1">
    <property type="entry name" value="PROTEASE"/>
    <property type="match status" value="1"/>
</dbReference>
<dbReference type="InterPro" id="IPR011836">
    <property type="entry name" value="YhdP"/>
</dbReference>
<proteinExistence type="predicted"/>
<organism evidence="2">
    <name type="scientific">hydrothermal vent metagenome</name>
    <dbReference type="NCBI Taxonomy" id="652676"/>
    <lineage>
        <taxon>unclassified sequences</taxon>
        <taxon>metagenomes</taxon>
        <taxon>ecological metagenomes</taxon>
    </lineage>
</organism>
<feature type="domain" description="YhdP central" evidence="1">
    <location>
        <begin position="5"/>
        <end position="228"/>
    </location>
</feature>
<protein>
    <recommendedName>
        <fullName evidence="1">YhdP central domain-containing protein</fullName>
    </recommendedName>
</protein>
<dbReference type="AlphaFoldDB" id="A0A3B0XZ86"/>
<reference evidence="2" key="1">
    <citation type="submission" date="2018-06" db="EMBL/GenBank/DDBJ databases">
        <authorList>
            <person name="Zhirakovskaya E."/>
        </authorList>
    </citation>
    <scope>NUCLEOTIDE SEQUENCE</scope>
</reference>
<name>A0A3B0XZ86_9ZZZZ</name>
<accession>A0A3B0XZ86</accession>
<sequence>MGMVVEKLDLVSSDYTVSATGNWLAGWNNKNTTKLEADIVIGNLGRVFKQLELSDNLSRAPGKISIAWQWQGPPYELDWSRLSGEGRLNLREGTVKKLNAGVGRVLGLLNFETLLSMDFGNQVSDGFTFDKVKSTFSFSKGNLYTDDFSIESKVADISMNGYLDIENELIDQRVTVKPNLDSTLSLGTAFVAGPTVGGLVYLFQKVFNTSSLSSYQYALKGKIDDPKVEVLSVPRAEEEEEDEFDF</sequence>
<dbReference type="InterPro" id="IPR025263">
    <property type="entry name" value="YhdP_central"/>
</dbReference>
<evidence type="ECO:0000313" key="2">
    <source>
        <dbReference type="EMBL" id="VAW61476.1"/>
    </source>
</evidence>
<dbReference type="PANTHER" id="PTHR38690">
    <property type="entry name" value="PROTEASE-RELATED"/>
    <property type="match status" value="1"/>
</dbReference>
<evidence type="ECO:0000259" key="1">
    <source>
        <dbReference type="Pfam" id="PF13116"/>
    </source>
</evidence>
<gene>
    <name evidence="2" type="ORF">MNBD_GAMMA10-847</name>
</gene>
<dbReference type="Pfam" id="PF13116">
    <property type="entry name" value="YhdP"/>
    <property type="match status" value="1"/>
</dbReference>